<dbReference type="InterPro" id="IPR050792">
    <property type="entry name" value="ADP-ribosylglycohydrolase"/>
</dbReference>
<feature type="binding site" evidence="3">
    <location>
        <position position="269"/>
    </location>
    <ligand>
        <name>Mg(2+)</name>
        <dbReference type="ChEBI" id="CHEBI:18420"/>
        <label>1</label>
    </ligand>
</feature>
<feature type="binding site" evidence="3">
    <location>
        <position position="270"/>
    </location>
    <ligand>
        <name>Mg(2+)</name>
        <dbReference type="ChEBI" id="CHEBI:18420"/>
        <label>1</label>
    </ligand>
</feature>
<dbReference type="Pfam" id="PF03747">
    <property type="entry name" value="ADP_ribosyl_GH"/>
    <property type="match status" value="1"/>
</dbReference>
<reference evidence="4 5" key="1">
    <citation type="submission" date="2020-04" db="EMBL/GenBank/DDBJ databases">
        <title>Genome sequencing of novel species.</title>
        <authorList>
            <person name="Heo J."/>
            <person name="Kim S.-J."/>
            <person name="Kim J.-S."/>
            <person name="Hong S.-B."/>
            <person name="Kwon S.-W."/>
        </authorList>
    </citation>
    <scope>NUCLEOTIDE SEQUENCE [LARGE SCALE GENOMIC DNA]</scope>
    <source>
        <strain evidence="4 5">F39-2</strain>
    </source>
</reference>
<accession>A0A7L5E589</accession>
<keyword evidence="3" id="KW-0460">Magnesium</keyword>
<dbReference type="RefSeq" id="WP_169610272.1">
    <property type="nucleotide sequence ID" value="NZ_CP051682.1"/>
</dbReference>
<proteinExistence type="inferred from homology"/>
<feature type="binding site" evidence="3">
    <location>
        <position position="57"/>
    </location>
    <ligand>
        <name>Mg(2+)</name>
        <dbReference type="ChEBI" id="CHEBI:18420"/>
        <label>1</label>
    </ligand>
</feature>
<dbReference type="GO" id="GO:0046872">
    <property type="term" value="F:metal ion binding"/>
    <property type="evidence" value="ECO:0007669"/>
    <property type="project" value="UniProtKB-KW"/>
</dbReference>
<protein>
    <submittedName>
        <fullName evidence="4">ADP-ribosylglycohydrolase family protein</fullName>
    </submittedName>
</protein>
<organism evidence="4 5">
    <name type="scientific">Mucilaginibacter robiniae</name>
    <dbReference type="NCBI Taxonomy" id="2728022"/>
    <lineage>
        <taxon>Bacteria</taxon>
        <taxon>Pseudomonadati</taxon>
        <taxon>Bacteroidota</taxon>
        <taxon>Sphingobacteriia</taxon>
        <taxon>Sphingobacteriales</taxon>
        <taxon>Sphingobacteriaceae</taxon>
        <taxon>Mucilaginibacter</taxon>
    </lineage>
</organism>
<name>A0A7L5E589_9SPHI</name>
<evidence type="ECO:0000313" key="4">
    <source>
        <dbReference type="EMBL" id="QJD97788.1"/>
    </source>
</evidence>
<dbReference type="EMBL" id="CP051682">
    <property type="protein sequence ID" value="QJD97788.1"/>
    <property type="molecule type" value="Genomic_DNA"/>
</dbReference>
<dbReference type="KEGG" id="mrob:HH214_18860"/>
<dbReference type="InterPro" id="IPR005502">
    <property type="entry name" value="Ribosyl_crysJ1"/>
</dbReference>
<dbReference type="Proteomes" id="UP000503278">
    <property type="component" value="Chromosome"/>
</dbReference>
<feature type="binding site" evidence="3">
    <location>
        <position position="56"/>
    </location>
    <ligand>
        <name>Mg(2+)</name>
        <dbReference type="ChEBI" id="CHEBI:18420"/>
        <label>1</label>
    </ligand>
</feature>
<evidence type="ECO:0000313" key="5">
    <source>
        <dbReference type="Proteomes" id="UP000503278"/>
    </source>
</evidence>
<evidence type="ECO:0000256" key="2">
    <source>
        <dbReference type="ARBA" id="ARBA00022801"/>
    </source>
</evidence>
<evidence type="ECO:0000256" key="1">
    <source>
        <dbReference type="ARBA" id="ARBA00010702"/>
    </source>
</evidence>
<sequence length="319" mass="35409">MEFFLNTCKSLLLGVAVGDALGVPVEFKSRAYLKQYPVTNMTGYGSHHQPAGTFSDDASLTFCLAEGIVSGFDLKQIAQNFINWRNHSYWTATHEVFDIGITTQRAIDRLVRGVAPELAGDEGENANGNGSLMRILPLLVNIKDKPVAERFEIIKKVSSVTHRHIRTVIACFYYLEFALQILQGKQKMEVYLSLQKTFPDTLIKLFIPESEIAIFIRLLVDRINMIGEGQIYSSGYVVHTLEASIWCLLTTNTYAEATLKAVNLGEDTDTTAAVTGGLAGLLYGLDGIPQKWLLTLARRDDIEELALRLFNKIHSGGAF</sequence>
<dbReference type="AlphaFoldDB" id="A0A7L5E589"/>
<gene>
    <name evidence="4" type="ORF">HH214_18860</name>
</gene>
<evidence type="ECO:0000256" key="3">
    <source>
        <dbReference type="PIRSR" id="PIRSR605502-1"/>
    </source>
</evidence>
<dbReference type="Gene3D" id="1.10.4080.10">
    <property type="entry name" value="ADP-ribosylation/Crystallin J1"/>
    <property type="match status" value="1"/>
</dbReference>
<feature type="binding site" evidence="3">
    <location>
        <position position="55"/>
    </location>
    <ligand>
        <name>Mg(2+)</name>
        <dbReference type="ChEBI" id="CHEBI:18420"/>
        <label>1</label>
    </ligand>
</feature>
<comment type="similarity">
    <text evidence="1">Belongs to the ADP-ribosylglycohydrolase family.</text>
</comment>
<dbReference type="InterPro" id="IPR036705">
    <property type="entry name" value="Ribosyl_crysJ1_sf"/>
</dbReference>
<keyword evidence="5" id="KW-1185">Reference proteome</keyword>
<keyword evidence="2 4" id="KW-0378">Hydrolase</keyword>
<feature type="binding site" evidence="3">
    <location>
        <position position="267"/>
    </location>
    <ligand>
        <name>Mg(2+)</name>
        <dbReference type="ChEBI" id="CHEBI:18420"/>
        <label>1</label>
    </ligand>
</feature>
<dbReference type="PANTHER" id="PTHR16222:SF24">
    <property type="entry name" value="ADP-RIBOSYLHYDROLASE ARH3"/>
    <property type="match status" value="1"/>
</dbReference>
<keyword evidence="3" id="KW-0479">Metal-binding</keyword>
<dbReference type="GO" id="GO:0016787">
    <property type="term" value="F:hydrolase activity"/>
    <property type="evidence" value="ECO:0007669"/>
    <property type="project" value="UniProtKB-KW"/>
</dbReference>
<comment type="cofactor">
    <cofactor evidence="3">
        <name>Mg(2+)</name>
        <dbReference type="ChEBI" id="CHEBI:18420"/>
    </cofactor>
    <text evidence="3">Binds 2 magnesium ions per subunit.</text>
</comment>
<dbReference type="PANTHER" id="PTHR16222">
    <property type="entry name" value="ADP-RIBOSYLGLYCOHYDROLASE"/>
    <property type="match status" value="1"/>
</dbReference>
<dbReference type="SUPFAM" id="SSF101478">
    <property type="entry name" value="ADP-ribosylglycohydrolase"/>
    <property type="match status" value="1"/>
</dbReference>